<evidence type="ECO:0000313" key="3">
    <source>
        <dbReference type="Proteomes" id="UP000190831"/>
    </source>
</evidence>
<feature type="compositionally biased region" description="Polar residues" evidence="1">
    <location>
        <begin position="550"/>
        <end position="561"/>
    </location>
</feature>
<dbReference type="Pfam" id="PF08580">
    <property type="entry name" value="KAR9"/>
    <property type="match status" value="1"/>
</dbReference>
<reference evidence="3" key="1">
    <citation type="submission" date="2016-03" db="EMBL/GenBank/DDBJ databases">
        <authorList>
            <person name="Devillers H."/>
        </authorList>
    </citation>
    <scope>NUCLEOTIDE SEQUENCE [LARGE SCALE GENOMIC DNA]</scope>
</reference>
<proteinExistence type="predicted"/>
<organism evidence="2 3">
    <name type="scientific">Lachancea fermentati</name>
    <name type="common">Zygosaccharomyces fermentati</name>
    <dbReference type="NCBI Taxonomy" id="4955"/>
    <lineage>
        <taxon>Eukaryota</taxon>
        <taxon>Fungi</taxon>
        <taxon>Dikarya</taxon>
        <taxon>Ascomycota</taxon>
        <taxon>Saccharomycotina</taxon>
        <taxon>Saccharomycetes</taxon>
        <taxon>Saccharomycetales</taxon>
        <taxon>Saccharomycetaceae</taxon>
        <taxon>Lachancea</taxon>
    </lineage>
</organism>
<dbReference type="PANTHER" id="PTHR37271:SF1">
    <property type="entry name" value="KARYOGAMY PROTEIN KAR9"/>
    <property type="match status" value="1"/>
</dbReference>
<dbReference type="AlphaFoldDB" id="A0A1G4MCB9"/>
<name>A0A1G4MCB9_LACFM</name>
<dbReference type="EMBL" id="LT598488">
    <property type="protein sequence ID" value="SCW01496.1"/>
    <property type="molecule type" value="Genomic_DNA"/>
</dbReference>
<sequence length="588" mass="67680">MAFAGPTEYPMPPNQQFSTLVENCSLSLRETTAVLLNDSSRDSSIHHLISLQDILKDIRNIFCHIFDFTLSEPKDVFPVLNWIEDGRGKFFEIFNDLASIEVCLLKILDDVEKQISEGYQDEKFEALFTAVENCSSLSDELKKLLNSSRPIFDTTLEFKEVYDDHLKSLDAVIDENLKLCSEIRSQSNDFLNQQIPELNLDQLVLMLASNLEATRIKVPTFSNLDKCILQKYFTVAESINPIEKSLIDILLPRINEFERREILNSLRLYDVLEKRYSQIKEKFQQLNDNIHAIKKVVVDTRWETLFTNLYVEVKNSIVKSKKMLSEIKTDNRSPNKRKDVIKTLRHERNAIDKSFDIFHQAIVESSLVTLQLAENINNLGAEWVSLQRSIDLVTSSEKRETSELISQLSRITLNGKNDGNSLPSRNPKHLDNSKDLRKVGALLFKRMNIHPIIVKNSPKSAKKDNTLYRNDWPRNAVSRALRFKPIPDLGYVDKENGDIEPKEISYTLKREKELISHYRSQKSRIPRLNEESRRKTKRCAMTSPKHLNPSIKNSTGISMTNPKPLRNTIPRPTLTTALLASSPVDPWI</sequence>
<feature type="region of interest" description="Disordered" evidence="1">
    <location>
        <begin position="525"/>
        <end position="570"/>
    </location>
</feature>
<dbReference type="Proteomes" id="UP000190831">
    <property type="component" value="Chromosome E"/>
</dbReference>
<dbReference type="STRING" id="4955.A0A1G4MCB9"/>
<dbReference type="GO" id="GO:0005816">
    <property type="term" value="C:spindle pole body"/>
    <property type="evidence" value="ECO:0007669"/>
    <property type="project" value="TreeGrafter"/>
</dbReference>
<evidence type="ECO:0000256" key="1">
    <source>
        <dbReference type="SAM" id="MobiDB-lite"/>
    </source>
</evidence>
<dbReference type="OrthoDB" id="5559380at2759"/>
<evidence type="ECO:0000313" key="2">
    <source>
        <dbReference type="EMBL" id="SCW01496.1"/>
    </source>
</evidence>
<dbReference type="GO" id="GO:0030473">
    <property type="term" value="P:nuclear migration along microtubule"/>
    <property type="evidence" value="ECO:0007669"/>
    <property type="project" value="TreeGrafter"/>
</dbReference>
<keyword evidence="3" id="KW-1185">Reference proteome</keyword>
<dbReference type="OMA" id="ENCTHES"/>
<dbReference type="GO" id="GO:0051293">
    <property type="term" value="P:establishment of spindle localization"/>
    <property type="evidence" value="ECO:0007669"/>
    <property type="project" value="TreeGrafter"/>
</dbReference>
<dbReference type="PANTHER" id="PTHR37271">
    <property type="entry name" value="KARYOGAMY PROTEIN KAR9"/>
    <property type="match status" value="1"/>
</dbReference>
<gene>
    <name evidence="2" type="ORF">LAFE_0E00914G</name>
</gene>
<dbReference type="GO" id="GO:0005938">
    <property type="term" value="C:cell cortex"/>
    <property type="evidence" value="ECO:0007669"/>
    <property type="project" value="TreeGrafter"/>
</dbReference>
<accession>A0A1G4MCB9</accession>
<dbReference type="InterPro" id="IPR013889">
    <property type="entry name" value="Karyogamy_KAR9"/>
</dbReference>
<protein>
    <submittedName>
        <fullName evidence="2">LAFE_0E00914g1_1</fullName>
    </submittedName>
</protein>
<dbReference type="GO" id="GO:0031578">
    <property type="term" value="P:mitotic spindle orientation checkpoint signaling"/>
    <property type="evidence" value="ECO:0007669"/>
    <property type="project" value="TreeGrafter"/>
</dbReference>
<dbReference type="GO" id="GO:0043332">
    <property type="term" value="C:mating projection tip"/>
    <property type="evidence" value="ECO:0007669"/>
    <property type="project" value="TreeGrafter"/>
</dbReference>